<keyword evidence="2" id="KW-1185">Reference proteome</keyword>
<evidence type="ECO:0000313" key="1">
    <source>
        <dbReference type="EMBL" id="WAJ29629.1"/>
    </source>
</evidence>
<dbReference type="Proteomes" id="UP001163223">
    <property type="component" value="Chromosome"/>
</dbReference>
<protein>
    <submittedName>
        <fullName evidence="1">Uncharacterized protein</fullName>
    </submittedName>
</protein>
<organism evidence="1 2">
    <name type="scientific">Antarcticirhabdus aurantiaca</name>
    <dbReference type="NCBI Taxonomy" id="2606717"/>
    <lineage>
        <taxon>Bacteria</taxon>
        <taxon>Pseudomonadati</taxon>
        <taxon>Pseudomonadota</taxon>
        <taxon>Alphaproteobacteria</taxon>
        <taxon>Hyphomicrobiales</taxon>
        <taxon>Aurantimonadaceae</taxon>
        <taxon>Antarcticirhabdus</taxon>
    </lineage>
</organism>
<dbReference type="EMBL" id="CP113520">
    <property type="protein sequence ID" value="WAJ29629.1"/>
    <property type="molecule type" value="Genomic_DNA"/>
</dbReference>
<sequence>MMTFNLFRKSGALPVHCAVPDGGAMPAFLRGSDWSFEGKVDDLASRLLEIDKALYERVVQETGYFIFSVP</sequence>
<accession>A0ACD4NS58</accession>
<proteinExistence type="predicted"/>
<reference evidence="1" key="1">
    <citation type="submission" date="2022-11" db="EMBL/GenBank/DDBJ databases">
        <title>beta-Carotene-producing bacterium, Jeongeuplla avenae sp. nov., alleviates the salt stress of Arabidopsis seedlings.</title>
        <authorList>
            <person name="Jiang L."/>
            <person name="Lee J."/>
        </authorList>
    </citation>
    <scope>NUCLEOTIDE SEQUENCE</scope>
    <source>
        <strain evidence="1">DY_R2A_6</strain>
    </source>
</reference>
<evidence type="ECO:0000313" key="2">
    <source>
        <dbReference type="Proteomes" id="UP001163223"/>
    </source>
</evidence>
<gene>
    <name evidence="1" type="ORF">OXU80_05185</name>
</gene>
<name>A0ACD4NS58_9HYPH</name>